<proteinExistence type="inferred from homology"/>
<evidence type="ECO:0000256" key="6">
    <source>
        <dbReference type="ARBA" id="ARBA00023237"/>
    </source>
</evidence>
<keyword evidence="12" id="KW-1185">Reference proteome</keyword>
<evidence type="ECO:0000256" key="8">
    <source>
        <dbReference type="SAM" id="SignalP"/>
    </source>
</evidence>
<accession>A0ABT0LDM1</accession>
<feature type="domain" description="Outer membrane protein beta-barrel" evidence="10">
    <location>
        <begin position="459"/>
        <end position="629"/>
    </location>
</feature>
<dbReference type="Pfam" id="PF07715">
    <property type="entry name" value="Plug"/>
    <property type="match status" value="1"/>
</dbReference>
<evidence type="ECO:0000256" key="7">
    <source>
        <dbReference type="PROSITE-ProRule" id="PRU01360"/>
    </source>
</evidence>
<name>A0ABT0LDM1_9GAMM</name>
<comment type="subcellular location">
    <subcellularLocation>
        <location evidence="1 7">Cell outer membrane</location>
        <topology evidence="1 7">Multi-pass membrane protein</topology>
    </subcellularLocation>
</comment>
<organism evidence="11 12">
    <name type="scientific">Shewanella surugensis</name>
    <dbReference type="NCBI Taxonomy" id="212020"/>
    <lineage>
        <taxon>Bacteria</taxon>
        <taxon>Pseudomonadati</taxon>
        <taxon>Pseudomonadota</taxon>
        <taxon>Gammaproteobacteria</taxon>
        <taxon>Alteromonadales</taxon>
        <taxon>Shewanellaceae</taxon>
        <taxon>Shewanella</taxon>
    </lineage>
</organism>
<reference evidence="11 12" key="1">
    <citation type="submission" date="2022-01" db="EMBL/GenBank/DDBJ databases">
        <title>Whole genome-based taxonomy of the Shewanellaceae.</title>
        <authorList>
            <person name="Martin-Rodriguez A.J."/>
        </authorList>
    </citation>
    <scope>NUCLEOTIDE SEQUENCE [LARGE SCALE GENOMIC DNA]</scope>
    <source>
        <strain evidence="11 12">DSM 17177</strain>
    </source>
</reference>
<evidence type="ECO:0000256" key="1">
    <source>
        <dbReference type="ARBA" id="ARBA00004571"/>
    </source>
</evidence>
<dbReference type="PANTHER" id="PTHR30069:SF49">
    <property type="entry name" value="OUTER MEMBRANE PROTEIN C"/>
    <property type="match status" value="1"/>
</dbReference>
<evidence type="ECO:0000313" key="12">
    <source>
        <dbReference type="Proteomes" id="UP001203423"/>
    </source>
</evidence>
<dbReference type="PANTHER" id="PTHR30069">
    <property type="entry name" value="TONB-DEPENDENT OUTER MEMBRANE RECEPTOR"/>
    <property type="match status" value="1"/>
</dbReference>
<comment type="similarity">
    <text evidence="7">Belongs to the TonB-dependent receptor family.</text>
</comment>
<keyword evidence="3 7" id="KW-1134">Transmembrane beta strand</keyword>
<evidence type="ECO:0000256" key="3">
    <source>
        <dbReference type="ARBA" id="ARBA00022452"/>
    </source>
</evidence>
<dbReference type="Proteomes" id="UP001203423">
    <property type="component" value="Unassembled WGS sequence"/>
</dbReference>
<dbReference type="SUPFAM" id="SSF56935">
    <property type="entry name" value="Porins"/>
    <property type="match status" value="1"/>
</dbReference>
<dbReference type="CDD" id="cd01347">
    <property type="entry name" value="ligand_gated_channel"/>
    <property type="match status" value="1"/>
</dbReference>
<protein>
    <submittedName>
        <fullName evidence="11">TonB-dependent copper receptor</fullName>
    </submittedName>
</protein>
<evidence type="ECO:0000313" key="11">
    <source>
        <dbReference type="EMBL" id="MCL1125809.1"/>
    </source>
</evidence>
<dbReference type="Gene3D" id="2.170.130.10">
    <property type="entry name" value="TonB-dependent receptor, plug domain"/>
    <property type="match status" value="1"/>
</dbReference>
<dbReference type="InterPro" id="IPR010100">
    <property type="entry name" value="TonB-dep_Cu_rcpt"/>
</dbReference>
<dbReference type="NCBIfam" id="TIGR01778">
    <property type="entry name" value="TonB-copper"/>
    <property type="match status" value="1"/>
</dbReference>
<dbReference type="RefSeq" id="WP_248941143.1">
    <property type="nucleotide sequence ID" value="NZ_JAKIKS010000062.1"/>
</dbReference>
<dbReference type="InterPro" id="IPR041700">
    <property type="entry name" value="OMP_b-brl_3"/>
</dbReference>
<keyword evidence="2 7" id="KW-0813">Transport</keyword>
<keyword evidence="11" id="KW-0675">Receptor</keyword>
<feature type="chain" id="PRO_5045484013" evidence="8">
    <location>
        <begin position="27"/>
        <end position="664"/>
    </location>
</feature>
<dbReference type="InterPro" id="IPR037066">
    <property type="entry name" value="Plug_dom_sf"/>
</dbReference>
<keyword evidence="8" id="KW-0732">Signal</keyword>
<dbReference type="Pfam" id="PF14905">
    <property type="entry name" value="OMP_b-brl_3"/>
    <property type="match status" value="1"/>
</dbReference>
<evidence type="ECO:0000256" key="4">
    <source>
        <dbReference type="ARBA" id="ARBA00022692"/>
    </source>
</evidence>
<keyword evidence="6 7" id="KW-0998">Cell outer membrane</keyword>
<dbReference type="Gene3D" id="2.40.170.20">
    <property type="entry name" value="TonB-dependent receptor, beta-barrel domain"/>
    <property type="match status" value="1"/>
</dbReference>
<dbReference type="InterPro" id="IPR039426">
    <property type="entry name" value="TonB-dep_rcpt-like"/>
</dbReference>
<feature type="signal peptide" evidence="8">
    <location>
        <begin position="1"/>
        <end position="26"/>
    </location>
</feature>
<comment type="caution">
    <text evidence="11">The sequence shown here is derived from an EMBL/GenBank/DDBJ whole genome shotgun (WGS) entry which is preliminary data.</text>
</comment>
<evidence type="ECO:0000256" key="5">
    <source>
        <dbReference type="ARBA" id="ARBA00023136"/>
    </source>
</evidence>
<dbReference type="EMBL" id="JAKIKS010000062">
    <property type="protein sequence ID" value="MCL1125809.1"/>
    <property type="molecule type" value="Genomic_DNA"/>
</dbReference>
<keyword evidence="5 7" id="KW-0472">Membrane</keyword>
<evidence type="ECO:0000259" key="9">
    <source>
        <dbReference type="Pfam" id="PF07715"/>
    </source>
</evidence>
<sequence length="664" mass="73665">MTFQQPPSCTAIILVFSLSPFGLVFANAQNKNNNDITFDEHMIITSDRMLEPIKVSTDPKKPRLPLPAYDGAGYLKTIPGFNVGRKGGAGGDPSLRGMGGSRLSIVDDSQHVYGTCGGRMDPPTAYIYPEAYSSITVIKGPQTVKYGPVGSAGTVLFEKERHAFTDTDIEGRASTTVGSFSRRDYVAALKAGSSQGYLNLDANQSHSGDYKDGRGNRVQSSYNRNNANVALGWTPTQDSVIELAYGHSNGEAQYADRANQAREIKNENISLLTQFDVDLQLLKRIELQAYSNHNNHIMDQFDQGVNAGANVRRSTAGGHIWFELSPSSDIELTLGLDYMQSQHKGRYIDKTQDQGLSDLLAKPFRDNLHYNNSAMLSELTYSLSTGKVVSGLRFDHWNTELFIGQTGQRTDDLTSGYLRYELPIQQALYYIGIGHAQRVPDYWEIMKASPDDLNHKAFNLKPEKNTQIDIGWIYQGEIGISTSLFYSHVEDYILINTNTEKTTAYNIDASVWGGELDMSYLFTPHWSTQSSISYSHGRNDTEHTALGQISPLEAKFSLNYQYQAWTAGALWRVVASQNRIALGEGNIAGQDLSQSHAFNTLALNMSWQHDLGILVSLGIENLLNSTYAEHISRSGAKNDAPESEPMFQVNEPGRTAWIKIDYTF</sequence>
<gene>
    <name evidence="11" type="ORF">L2764_15350</name>
</gene>
<dbReference type="InterPro" id="IPR036942">
    <property type="entry name" value="Beta-barrel_TonB_sf"/>
</dbReference>
<evidence type="ECO:0000256" key="2">
    <source>
        <dbReference type="ARBA" id="ARBA00022448"/>
    </source>
</evidence>
<dbReference type="InterPro" id="IPR012910">
    <property type="entry name" value="Plug_dom"/>
</dbReference>
<keyword evidence="4 7" id="KW-0812">Transmembrane</keyword>
<dbReference type="PROSITE" id="PS52016">
    <property type="entry name" value="TONB_DEPENDENT_REC_3"/>
    <property type="match status" value="1"/>
</dbReference>
<evidence type="ECO:0000259" key="10">
    <source>
        <dbReference type="Pfam" id="PF14905"/>
    </source>
</evidence>
<feature type="domain" description="TonB-dependent receptor plug" evidence="9">
    <location>
        <begin position="71"/>
        <end position="154"/>
    </location>
</feature>